<feature type="transmembrane region" description="Helical" evidence="6">
    <location>
        <begin position="157"/>
        <end position="176"/>
    </location>
</feature>
<evidence type="ECO:0000256" key="5">
    <source>
        <dbReference type="ARBA" id="ARBA00023136"/>
    </source>
</evidence>
<feature type="domain" description="EamA" evidence="7">
    <location>
        <begin position="15"/>
        <end position="147"/>
    </location>
</feature>
<dbReference type="Gene3D" id="1.10.3730.20">
    <property type="match status" value="1"/>
</dbReference>
<dbReference type="PANTHER" id="PTHR22911:SF6">
    <property type="entry name" value="SOLUTE CARRIER FAMILY 35 MEMBER G1"/>
    <property type="match status" value="1"/>
</dbReference>
<feature type="transmembrane region" description="Helical" evidence="6">
    <location>
        <begin position="246"/>
        <end position="266"/>
    </location>
</feature>
<name>A0ABU5ED93_9PROT</name>
<dbReference type="InterPro" id="IPR037185">
    <property type="entry name" value="EmrE-like"/>
</dbReference>
<dbReference type="PANTHER" id="PTHR22911">
    <property type="entry name" value="ACYL-MALONYL CONDENSING ENZYME-RELATED"/>
    <property type="match status" value="1"/>
</dbReference>
<dbReference type="Proteomes" id="UP001279642">
    <property type="component" value="Unassembled WGS sequence"/>
</dbReference>
<evidence type="ECO:0000313" key="9">
    <source>
        <dbReference type="Proteomes" id="UP001279642"/>
    </source>
</evidence>
<feature type="transmembrane region" description="Helical" evidence="6">
    <location>
        <begin position="102"/>
        <end position="121"/>
    </location>
</feature>
<reference evidence="8 9" key="1">
    <citation type="journal article" date="2016" name="Antonie Van Leeuwenhoek">
        <title>Dongia soli sp. nov., isolated from soil from Dokdo, Korea.</title>
        <authorList>
            <person name="Kim D.U."/>
            <person name="Lee H."/>
            <person name="Kim H."/>
            <person name="Kim S.G."/>
            <person name="Ka J.O."/>
        </authorList>
    </citation>
    <scope>NUCLEOTIDE SEQUENCE [LARGE SCALE GENOMIC DNA]</scope>
    <source>
        <strain evidence="8 9">D78</strain>
    </source>
</reference>
<evidence type="ECO:0000256" key="4">
    <source>
        <dbReference type="ARBA" id="ARBA00022989"/>
    </source>
</evidence>
<protein>
    <submittedName>
        <fullName evidence="8">DMT family transporter</fullName>
    </submittedName>
</protein>
<feature type="transmembrane region" description="Helical" evidence="6">
    <location>
        <begin position="272"/>
        <end position="291"/>
    </location>
</feature>
<comment type="subcellular location">
    <subcellularLocation>
        <location evidence="1">Membrane</location>
        <topology evidence="1">Multi-pass membrane protein</topology>
    </subcellularLocation>
</comment>
<feature type="transmembrane region" description="Helical" evidence="6">
    <location>
        <begin position="188"/>
        <end position="208"/>
    </location>
</feature>
<dbReference type="Pfam" id="PF00892">
    <property type="entry name" value="EamA"/>
    <property type="match status" value="2"/>
</dbReference>
<proteinExistence type="inferred from homology"/>
<keyword evidence="9" id="KW-1185">Reference proteome</keyword>
<evidence type="ECO:0000256" key="1">
    <source>
        <dbReference type="ARBA" id="ARBA00004141"/>
    </source>
</evidence>
<evidence type="ECO:0000313" key="8">
    <source>
        <dbReference type="EMBL" id="MDY0883794.1"/>
    </source>
</evidence>
<evidence type="ECO:0000256" key="3">
    <source>
        <dbReference type="ARBA" id="ARBA00022692"/>
    </source>
</evidence>
<feature type="transmembrane region" description="Helical" evidence="6">
    <location>
        <begin position="214"/>
        <end position="234"/>
    </location>
</feature>
<dbReference type="RefSeq" id="WP_320508861.1">
    <property type="nucleotide sequence ID" value="NZ_JAXCLW010000003.1"/>
</dbReference>
<keyword evidence="4 6" id="KW-1133">Transmembrane helix</keyword>
<keyword evidence="5 6" id="KW-0472">Membrane</keyword>
<evidence type="ECO:0000256" key="2">
    <source>
        <dbReference type="ARBA" id="ARBA00009853"/>
    </source>
</evidence>
<comment type="similarity">
    <text evidence="2">Belongs to the drug/metabolite transporter (DMT) superfamily. 10 TMS drug/metabolite exporter (DME) (TC 2.A.7.3) family.</text>
</comment>
<evidence type="ECO:0000256" key="6">
    <source>
        <dbReference type="SAM" id="Phobius"/>
    </source>
</evidence>
<evidence type="ECO:0000259" key="7">
    <source>
        <dbReference type="Pfam" id="PF00892"/>
    </source>
</evidence>
<sequence>MQADLANLHINPKRAVAYSLTAGFLLTTMDAVIKWLAADYAVTQIAFLRYVVGLFVALGLARASPAGIGGLATRRLPSHLWRSAFNIATMLTFYIAMREIPLANAVCINLASPIFMTLLSIPMLREKVPLSRWIAVLLGFVGIALIVQPNMQTGIGLGELMALISAITWSLTLVSSRRLSGSESSYTILFYYALTVVIVLGATMPWFWRTPDTWVDAGLFLLVGVLGSFGQFFLNQAYRYGPISLLAPFEYSGMIWAIFFDIVIWFNFPSNIMLLGAAIVIACCLYIARLGRSKA</sequence>
<accession>A0ABU5ED93</accession>
<feature type="transmembrane region" description="Helical" evidence="6">
    <location>
        <begin position="15"/>
        <end position="36"/>
    </location>
</feature>
<gene>
    <name evidence="8" type="ORF">SMD27_13150</name>
</gene>
<keyword evidence="3 6" id="KW-0812">Transmembrane</keyword>
<dbReference type="SUPFAM" id="SSF103481">
    <property type="entry name" value="Multidrug resistance efflux transporter EmrE"/>
    <property type="match status" value="2"/>
</dbReference>
<comment type="caution">
    <text evidence="8">The sequence shown here is derived from an EMBL/GenBank/DDBJ whole genome shotgun (WGS) entry which is preliminary data.</text>
</comment>
<organism evidence="8 9">
    <name type="scientific">Dongia soli</name>
    <dbReference type="NCBI Taxonomy" id="600628"/>
    <lineage>
        <taxon>Bacteria</taxon>
        <taxon>Pseudomonadati</taxon>
        <taxon>Pseudomonadota</taxon>
        <taxon>Alphaproteobacteria</taxon>
        <taxon>Rhodospirillales</taxon>
        <taxon>Dongiaceae</taxon>
        <taxon>Dongia</taxon>
    </lineage>
</organism>
<dbReference type="InterPro" id="IPR000620">
    <property type="entry name" value="EamA_dom"/>
</dbReference>
<feature type="transmembrane region" description="Helical" evidence="6">
    <location>
        <begin position="133"/>
        <end position="151"/>
    </location>
</feature>
<feature type="domain" description="EamA" evidence="7">
    <location>
        <begin position="157"/>
        <end position="287"/>
    </location>
</feature>
<dbReference type="EMBL" id="JAXCLW010000003">
    <property type="protein sequence ID" value="MDY0883794.1"/>
    <property type="molecule type" value="Genomic_DNA"/>
</dbReference>